<feature type="transmembrane region" description="Helical" evidence="8">
    <location>
        <begin position="617"/>
        <end position="638"/>
    </location>
</feature>
<feature type="transmembrane region" description="Helical" evidence="8">
    <location>
        <begin position="981"/>
        <end position="1008"/>
    </location>
</feature>
<feature type="coiled-coil region" evidence="7">
    <location>
        <begin position="451"/>
        <end position="481"/>
    </location>
</feature>
<dbReference type="EMBL" id="SJPT01000002">
    <property type="protein sequence ID" value="TWU25053.1"/>
    <property type="molecule type" value="Genomic_DNA"/>
</dbReference>
<name>A0A5C6CJM3_9BACT</name>
<dbReference type="SUPFAM" id="SSF50182">
    <property type="entry name" value="Sm-like ribonucleoproteins"/>
    <property type="match status" value="1"/>
</dbReference>
<dbReference type="InterPro" id="IPR052702">
    <property type="entry name" value="MscS-like_channel"/>
</dbReference>
<dbReference type="PANTHER" id="PTHR30347">
    <property type="entry name" value="POTASSIUM CHANNEL RELATED"/>
    <property type="match status" value="1"/>
</dbReference>
<dbReference type="SUPFAM" id="SSF82689">
    <property type="entry name" value="Mechanosensitive channel protein MscS (YggB), C-terminal domain"/>
    <property type="match status" value="1"/>
</dbReference>
<keyword evidence="4 8" id="KW-0812">Transmembrane</keyword>
<feature type="domain" description="Mechanosensitive ion channel MscS" evidence="9">
    <location>
        <begin position="996"/>
        <end position="1061"/>
    </location>
</feature>
<organism evidence="12 13">
    <name type="scientific">Novipirellula galeiformis</name>
    <dbReference type="NCBI Taxonomy" id="2528004"/>
    <lineage>
        <taxon>Bacteria</taxon>
        <taxon>Pseudomonadati</taxon>
        <taxon>Planctomycetota</taxon>
        <taxon>Planctomycetia</taxon>
        <taxon>Pirellulales</taxon>
        <taxon>Pirellulaceae</taxon>
        <taxon>Novipirellula</taxon>
    </lineage>
</organism>
<evidence type="ECO:0000256" key="4">
    <source>
        <dbReference type="ARBA" id="ARBA00022692"/>
    </source>
</evidence>
<evidence type="ECO:0000256" key="5">
    <source>
        <dbReference type="ARBA" id="ARBA00022989"/>
    </source>
</evidence>
<dbReference type="Pfam" id="PF00924">
    <property type="entry name" value="MS_channel_2nd"/>
    <property type="match status" value="1"/>
</dbReference>
<dbReference type="Pfam" id="PF12794">
    <property type="entry name" value="MscS_TM"/>
    <property type="match status" value="1"/>
</dbReference>
<sequence>MQSNKQLFANHSAAIVMAIAVAMGSHGVAGQGLTLPEPTAVQASYQAHLDDAVVPASFNEAAAAPETNAAAPAKKETIQSELASVEAATNLSDEVRKGYVERLRKAIVWTDNEEIARKRSAEIEAFLLTLPKVLAEAQAAMAVSVDSEPPAVPMGGTIAQLEQQLIALRTQMEAEESEFHSKEREIENRTVRLGELAKEILDIEKRIDDAKKQVATLGTENLSSRIQSMEQQARVACLEQQLLTMKAERRRLEEVAPLLPLQRDILNRAVNTRKKHLASWQVALDKWRKDESLRQAAEARRVANESHPALKSAAEINAEIAESRIKTAADIERIGKMIELLNTKAKHFNEAFETLRSKVEHAGATSSTGLLLQKQRGELPSPSTFAKRVELVATEMPATHLQLTEWKQMQRDVADPDDAANRMVESLPASVQQYDHANVVEVVSRLLRDRRDLLDNAIADQEALLRNLNELELINQSVETQVAEFRQFLDQRVLWIRSTDAFAAKDLREASKGLATLMTPSKWVEVVRVFAGDMLQRPVFVVFLASSFLLLLLFHAQMLAAVRRLSQPPEPGCEAKFSRYAAAFGIAVFLSVRWPVLLLAAGYRLRLASGSTEWTQSVGDACITTVLFLWACSLVREMCRRESVGERVFKWSPTALAKVRNVVDLTVFVGTPVFALLQLSQFSDVAEMRSLQRLLFISILGFVGLQIGWLVRPGGPFMLCLQREDSTSITYRLRHPIWFIVTGAPLAFAILSLVGYHFSAYHLSGRLAETAMALVTIIVMYSLAIGWLEVNGYNRELARSLAIEAEQAESLELANHIANHDEDEEDSESLGEDASQETVNSEFCDLLRWASVMLLICGGWIIWSDVLPALRVLDRVVLWTNIESIAETVVDKQGYQSIVMNERSVPTTLTDLFAAMLVVIATLLIGRRLPIVLELTVLDRLPLEAGTQQAVAILVRYAATIAGTLFACSVIRLSWSSVQWLAAAMTVGLGFGLQEIFANLVSGLIILFERPIRVGDMVTVGNLTGNVTRMQMRATTITDFDRREMIVPNKTFITDNVINWTLSDPISRIVLPVGVAFGTDVHHVQRILMRIAERNPAVMKEPAPSTLFKGFTESALDIRLHVFIPKRDMYPIVLNQLNVAIATELHRAGIQIAYPQRDLHIKTVDSLAALIPRVREHNQNRDQHRDQNVA</sequence>
<dbReference type="Proteomes" id="UP000316304">
    <property type="component" value="Unassembled WGS sequence"/>
</dbReference>
<gene>
    <name evidence="12" type="primary">mscM_1</name>
    <name evidence="12" type="ORF">Pla52o_13500</name>
</gene>
<feature type="domain" description="Mechanosensitive ion channel inner membrane" evidence="10">
    <location>
        <begin position="540"/>
        <end position="879"/>
    </location>
</feature>
<dbReference type="InterPro" id="IPR023408">
    <property type="entry name" value="MscS_beta-dom_sf"/>
</dbReference>
<dbReference type="Gene3D" id="3.30.70.100">
    <property type="match status" value="1"/>
</dbReference>
<feature type="coiled-coil region" evidence="7">
    <location>
        <begin position="158"/>
        <end position="255"/>
    </location>
</feature>
<proteinExistence type="inferred from homology"/>
<dbReference type="InterPro" id="IPR049278">
    <property type="entry name" value="MS_channel_C"/>
</dbReference>
<keyword evidence="3" id="KW-1003">Cell membrane</keyword>
<comment type="caution">
    <text evidence="12">The sequence shown here is derived from an EMBL/GenBank/DDBJ whole genome shotgun (WGS) entry which is preliminary data.</text>
</comment>
<keyword evidence="7" id="KW-0175">Coiled coil</keyword>
<dbReference type="InterPro" id="IPR011066">
    <property type="entry name" value="MscS_channel_C_sf"/>
</dbReference>
<feature type="transmembrane region" description="Helical" evidence="8">
    <location>
        <begin position="580"/>
        <end position="605"/>
    </location>
</feature>
<feature type="domain" description="Mechanosensitive ion channel MscS C-terminal" evidence="11">
    <location>
        <begin position="1069"/>
        <end position="1152"/>
    </location>
</feature>
<dbReference type="Gene3D" id="2.30.30.60">
    <property type="match status" value="1"/>
</dbReference>
<feature type="transmembrane region" description="Helical" evidence="8">
    <location>
        <begin position="846"/>
        <end position="863"/>
    </location>
</feature>
<reference evidence="12 13" key="1">
    <citation type="submission" date="2019-02" db="EMBL/GenBank/DDBJ databases">
        <title>Deep-cultivation of Planctomycetes and their phenomic and genomic characterization uncovers novel biology.</title>
        <authorList>
            <person name="Wiegand S."/>
            <person name="Jogler M."/>
            <person name="Boedeker C."/>
            <person name="Pinto D."/>
            <person name="Vollmers J."/>
            <person name="Rivas-Marin E."/>
            <person name="Kohn T."/>
            <person name="Peeters S.H."/>
            <person name="Heuer A."/>
            <person name="Rast P."/>
            <person name="Oberbeckmann S."/>
            <person name="Bunk B."/>
            <person name="Jeske O."/>
            <person name="Meyerdierks A."/>
            <person name="Storesund J.E."/>
            <person name="Kallscheuer N."/>
            <person name="Luecker S."/>
            <person name="Lage O.M."/>
            <person name="Pohl T."/>
            <person name="Merkel B.J."/>
            <person name="Hornburger P."/>
            <person name="Mueller R.-W."/>
            <person name="Bruemmer F."/>
            <person name="Labrenz M."/>
            <person name="Spormann A.M."/>
            <person name="Op Den Camp H."/>
            <person name="Overmann J."/>
            <person name="Amann R."/>
            <person name="Jetten M.S.M."/>
            <person name="Mascher T."/>
            <person name="Medema M.H."/>
            <person name="Devos D.P."/>
            <person name="Kaster A.-K."/>
            <person name="Ovreas L."/>
            <person name="Rohde M."/>
            <person name="Galperin M.Y."/>
            <person name="Jogler C."/>
        </authorList>
    </citation>
    <scope>NUCLEOTIDE SEQUENCE [LARGE SCALE GENOMIC DNA]</scope>
    <source>
        <strain evidence="12 13">Pla52o</strain>
    </source>
</reference>
<dbReference type="PANTHER" id="PTHR30347:SF1">
    <property type="entry name" value="MECHANOSENSITIVE CHANNEL MSCK"/>
    <property type="match status" value="1"/>
</dbReference>
<dbReference type="InterPro" id="IPR025692">
    <property type="entry name" value="MscS_IM_dom1"/>
</dbReference>
<keyword evidence="6 8" id="KW-0472">Membrane</keyword>
<dbReference type="SUPFAM" id="SSF82861">
    <property type="entry name" value="Mechanosensitive channel protein MscS (YggB), transmembrane region"/>
    <property type="match status" value="1"/>
</dbReference>
<evidence type="ECO:0000256" key="6">
    <source>
        <dbReference type="ARBA" id="ARBA00023136"/>
    </source>
</evidence>
<feature type="transmembrane region" description="Helical" evidence="8">
    <location>
        <begin position="912"/>
        <end position="933"/>
    </location>
</feature>
<comment type="subcellular location">
    <subcellularLocation>
        <location evidence="1">Cell membrane</location>
        <topology evidence="1">Multi-pass membrane protein</topology>
    </subcellularLocation>
</comment>
<feature type="transmembrane region" description="Helical" evidence="8">
    <location>
        <begin position="691"/>
        <end position="711"/>
    </location>
</feature>
<evidence type="ECO:0000259" key="11">
    <source>
        <dbReference type="Pfam" id="PF21082"/>
    </source>
</evidence>
<dbReference type="Pfam" id="PF21082">
    <property type="entry name" value="MS_channel_3rd"/>
    <property type="match status" value="1"/>
</dbReference>
<evidence type="ECO:0000256" key="3">
    <source>
        <dbReference type="ARBA" id="ARBA00022475"/>
    </source>
</evidence>
<evidence type="ECO:0000256" key="7">
    <source>
        <dbReference type="SAM" id="Coils"/>
    </source>
</evidence>
<dbReference type="GO" id="GO:0008381">
    <property type="term" value="F:mechanosensitive monoatomic ion channel activity"/>
    <property type="evidence" value="ECO:0007669"/>
    <property type="project" value="UniProtKB-ARBA"/>
</dbReference>
<dbReference type="AlphaFoldDB" id="A0A5C6CJM3"/>
<evidence type="ECO:0000259" key="10">
    <source>
        <dbReference type="Pfam" id="PF12794"/>
    </source>
</evidence>
<keyword evidence="13" id="KW-1185">Reference proteome</keyword>
<evidence type="ECO:0000313" key="12">
    <source>
        <dbReference type="EMBL" id="TWU25053.1"/>
    </source>
</evidence>
<accession>A0A5C6CJM3</accession>
<dbReference type="Gene3D" id="1.10.287.1260">
    <property type="match status" value="1"/>
</dbReference>
<evidence type="ECO:0000313" key="13">
    <source>
        <dbReference type="Proteomes" id="UP000316304"/>
    </source>
</evidence>
<feature type="transmembrane region" description="Helical" evidence="8">
    <location>
        <begin position="954"/>
        <end position="975"/>
    </location>
</feature>
<evidence type="ECO:0000256" key="8">
    <source>
        <dbReference type="SAM" id="Phobius"/>
    </source>
</evidence>
<dbReference type="RefSeq" id="WP_146593755.1">
    <property type="nucleotide sequence ID" value="NZ_SJPT01000002.1"/>
</dbReference>
<dbReference type="InterPro" id="IPR006685">
    <property type="entry name" value="MscS_channel_2nd"/>
</dbReference>
<dbReference type="InterPro" id="IPR011014">
    <property type="entry name" value="MscS_channel_TM-2"/>
</dbReference>
<dbReference type="GO" id="GO:0005886">
    <property type="term" value="C:plasma membrane"/>
    <property type="evidence" value="ECO:0007669"/>
    <property type="project" value="UniProtKB-SubCell"/>
</dbReference>
<evidence type="ECO:0000259" key="9">
    <source>
        <dbReference type="Pfam" id="PF00924"/>
    </source>
</evidence>
<evidence type="ECO:0000256" key="1">
    <source>
        <dbReference type="ARBA" id="ARBA00004651"/>
    </source>
</evidence>
<feature type="transmembrane region" description="Helical" evidence="8">
    <location>
        <begin position="737"/>
        <end position="758"/>
    </location>
</feature>
<feature type="transmembrane region" description="Helical" evidence="8">
    <location>
        <begin position="659"/>
        <end position="679"/>
    </location>
</feature>
<comment type="similarity">
    <text evidence="2">Belongs to the MscS (TC 1.A.23) family.</text>
</comment>
<feature type="transmembrane region" description="Helical" evidence="8">
    <location>
        <begin position="539"/>
        <end position="560"/>
    </location>
</feature>
<keyword evidence="5 8" id="KW-1133">Transmembrane helix</keyword>
<dbReference type="OrthoDB" id="9809206at2"/>
<feature type="transmembrane region" description="Helical" evidence="8">
    <location>
        <begin position="770"/>
        <end position="790"/>
    </location>
</feature>
<dbReference type="InterPro" id="IPR010920">
    <property type="entry name" value="LSM_dom_sf"/>
</dbReference>
<evidence type="ECO:0000256" key="2">
    <source>
        <dbReference type="ARBA" id="ARBA00008017"/>
    </source>
</evidence>
<protein>
    <submittedName>
        <fullName evidence="12">Miniconductance mechanosensitive channel MscM</fullName>
    </submittedName>
</protein>